<sequence length="425" mass="45408">MAETHTEHRHTNRALIIGAACVIMFFSSSIALYSIIQQAITAIHPEWEKSLAYAFPMFQTAMAVTGIFAGRISDKLGPRNVVFVAGISYGLGFGLSGFITAPWQFYLTFSLLGGIGNGLAYTPALTTGQRWFPDKRGTIAGITLAAATLGPAALSPFLSSLLIPHLGIFNALKFLGVLFFITISVPALFMRKPADGWLPEGYTPPQTATGSVTAGVYGDLGPGAMIKTGQFWLMVVTFAFAAIAGTMMVGNMSTIGGLQIFGDPKITAAVAFSGTIVMTNTIANFFGRLCFGWLIDRIGGFKALLGMLVITTAALLLMTVSHSQALFLFSVALFGFSFGALMVIYPPLTSSQFGTTNSGVNYGIMFLGYATSTWIQSLLVATFHDPTAGQKAYQPVFHAAIAIMIVAFVLVLIMMRNETREKARA</sequence>
<dbReference type="EMBL" id="FNAU01000011">
    <property type="protein sequence ID" value="SDE50577.1"/>
    <property type="molecule type" value="Genomic_DNA"/>
</dbReference>
<dbReference type="Pfam" id="PF07690">
    <property type="entry name" value="MFS_1"/>
    <property type="match status" value="1"/>
</dbReference>
<gene>
    <name evidence="7" type="ORF">R6G71_08560</name>
    <name evidence="8" type="ORF">SAMN05421878_11124</name>
</gene>
<keyword evidence="2 5" id="KW-0812">Transmembrane</keyword>
<dbReference type="GO" id="GO:0005886">
    <property type="term" value="C:plasma membrane"/>
    <property type="evidence" value="ECO:0007669"/>
    <property type="project" value="UniProtKB-SubCell"/>
</dbReference>
<keyword evidence="4 5" id="KW-0472">Membrane</keyword>
<dbReference type="PANTHER" id="PTHR11360">
    <property type="entry name" value="MONOCARBOXYLATE TRANSPORTER"/>
    <property type="match status" value="1"/>
</dbReference>
<dbReference type="GO" id="GO:0022857">
    <property type="term" value="F:transmembrane transporter activity"/>
    <property type="evidence" value="ECO:0007669"/>
    <property type="project" value="InterPro"/>
</dbReference>
<dbReference type="AlphaFoldDB" id="A0A1G7DGD6"/>
<dbReference type="InterPro" id="IPR011701">
    <property type="entry name" value="MFS"/>
</dbReference>
<evidence type="ECO:0000259" key="6">
    <source>
        <dbReference type="PROSITE" id="PS50850"/>
    </source>
</evidence>
<dbReference type="PANTHER" id="PTHR11360:SF304">
    <property type="entry name" value="MFS DOMAIN-CONTAINING PROTEIN"/>
    <property type="match status" value="1"/>
</dbReference>
<dbReference type="InterPro" id="IPR036259">
    <property type="entry name" value="MFS_trans_sf"/>
</dbReference>
<name>A0A1G7DGD6_9ACTO</name>
<reference evidence="9" key="1">
    <citation type="submission" date="2016-10" db="EMBL/GenBank/DDBJ databases">
        <authorList>
            <person name="Varghese N."/>
        </authorList>
    </citation>
    <scope>NUCLEOTIDE SEQUENCE [LARGE SCALE GENOMIC DNA]</scope>
    <source>
        <strain evidence="9">DSM 20639</strain>
    </source>
</reference>
<feature type="domain" description="Major facilitator superfamily (MFS) profile" evidence="6">
    <location>
        <begin position="1"/>
        <end position="419"/>
    </location>
</feature>
<feature type="transmembrane region" description="Helical" evidence="5">
    <location>
        <begin position="326"/>
        <end position="348"/>
    </location>
</feature>
<feature type="transmembrane region" description="Helical" evidence="5">
    <location>
        <begin position="231"/>
        <end position="249"/>
    </location>
</feature>
<dbReference type="RefSeq" id="WP_074663059.1">
    <property type="nucleotide sequence ID" value="NZ_FNAU01000011.1"/>
</dbReference>
<comment type="subcellular location">
    <subcellularLocation>
        <location evidence="1">Cell membrane</location>
        <topology evidence="1">Multi-pass membrane protein</topology>
    </subcellularLocation>
</comment>
<evidence type="ECO:0000256" key="5">
    <source>
        <dbReference type="SAM" id="Phobius"/>
    </source>
</evidence>
<dbReference type="InterPro" id="IPR050327">
    <property type="entry name" value="Proton-linked_MCT"/>
</dbReference>
<evidence type="ECO:0000256" key="2">
    <source>
        <dbReference type="ARBA" id="ARBA00022692"/>
    </source>
</evidence>
<proteinExistence type="predicted"/>
<feature type="transmembrane region" description="Helical" evidence="5">
    <location>
        <begin position="168"/>
        <end position="189"/>
    </location>
</feature>
<feature type="transmembrane region" description="Helical" evidence="5">
    <location>
        <begin position="14"/>
        <end position="36"/>
    </location>
</feature>
<dbReference type="Gene3D" id="1.20.1250.20">
    <property type="entry name" value="MFS general substrate transporter like domains"/>
    <property type="match status" value="2"/>
</dbReference>
<evidence type="ECO:0000313" key="9">
    <source>
        <dbReference type="Proteomes" id="UP000182744"/>
    </source>
</evidence>
<accession>A0A1G7DGD6</accession>
<feature type="transmembrane region" description="Helical" evidence="5">
    <location>
        <begin position="303"/>
        <end position="320"/>
    </location>
</feature>
<organism evidence="8 9">
    <name type="scientific">Actinobaculum suis</name>
    <dbReference type="NCBI Taxonomy" id="1657"/>
    <lineage>
        <taxon>Bacteria</taxon>
        <taxon>Bacillati</taxon>
        <taxon>Actinomycetota</taxon>
        <taxon>Actinomycetes</taxon>
        <taxon>Actinomycetales</taxon>
        <taxon>Actinomycetaceae</taxon>
        <taxon>Actinobaculum</taxon>
    </lineage>
</organism>
<reference evidence="7" key="3">
    <citation type="submission" date="2023-10" db="EMBL/GenBank/DDBJ databases">
        <title>Whole Genome based description of the genera Actinobaculum and Actinotignum reveals a complex phylogenetic relationship within the species included in the genus Actinotignum.</title>
        <authorList>
            <person name="Jensen C.S."/>
            <person name="Dargis R."/>
            <person name="Kemp M."/>
            <person name="Christensen J.J."/>
        </authorList>
    </citation>
    <scope>NUCLEOTIDE SEQUENCE</scope>
    <source>
        <strain evidence="7">Actinobaculum_suis_CCUG19206T</strain>
    </source>
</reference>
<evidence type="ECO:0000313" key="8">
    <source>
        <dbReference type="EMBL" id="SDE50577.1"/>
    </source>
</evidence>
<feature type="transmembrane region" description="Helical" evidence="5">
    <location>
        <begin position="51"/>
        <end position="69"/>
    </location>
</feature>
<feature type="transmembrane region" description="Helical" evidence="5">
    <location>
        <begin position="138"/>
        <end position="162"/>
    </location>
</feature>
<evidence type="ECO:0000256" key="1">
    <source>
        <dbReference type="ARBA" id="ARBA00004651"/>
    </source>
</evidence>
<dbReference type="EMBL" id="JAWNFU010000006">
    <property type="protein sequence ID" value="MDY5154086.1"/>
    <property type="molecule type" value="Genomic_DNA"/>
</dbReference>
<dbReference type="Proteomes" id="UP001273799">
    <property type="component" value="Unassembled WGS sequence"/>
</dbReference>
<feature type="transmembrane region" description="Helical" evidence="5">
    <location>
        <begin position="269"/>
        <end position="291"/>
    </location>
</feature>
<dbReference type="PROSITE" id="PS50850">
    <property type="entry name" value="MFS"/>
    <property type="match status" value="1"/>
</dbReference>
<evidence type="ECO:0000256" key="4">
    <source>
        <dbReference type="ARBA" id="ARBA00023136"/>
    </source>
</evidence>
<evidence type="ECO:0000313" key="7">
    <source>
        <dbReference type="EMBL" id="MDY5154086.1"/>
    </source>
</evidence>
<keyword evidence="9" id="KW-1185">Reference proteome</keyword>
<dbReference type="SUPFAM" id="SSF103473">
    <property type="entry name" value="MFS general substrate transporter"/>
    <property type="match status" value="1"/>
</dbReference>
<keyword evidence="3 5" id="KW-1133">Transmembrane helix</keyword>
<dbReference type="Proteomes" id="UP000182744">
    <property type="component" value="Unassembled WGS sequence"/>
</dbReference>
<evidence type="ECO:0000256" key="3">
    <source>
        <dbReference type="ARBA" id="ARBA00022989"/>
    </source>
</evidence>
<feature type="transmembrane region" description="Helical" evidence="5">
    <location>
        <begin position="396"/>
        <end position="415"/>
    </location>
</feature>
<protein>
    <submittedName>
        <fullName evidence="7 8">MFS transporter</fullName>
    </submittedName>
</protein>
<feature type="transmembrane region" description="Helical" evidence="5">
    <location>
        <begin position="81"/>
        <end position="99"/>
    </location>
</feature>
<dbReference type="InterPro" id="IPR020846">
    <property type="entry name" value="MFS_dom"/>
</dbReference>
<reference evidence="8" key="2">
    <citation type="submission" date="2016-10" db="EMBL/GenBank/DDBJ databases">
        <authorList>
            <person name="de Groot N.N."/>
        </authorList>
    </citation>
    <scope>NUCLEOTIDE SEQUENCE [LARGE SCALE GENOMIC DNA]</scope>
    <source>
        <strain evidence="8">DSM 20639</strain>
    </source>
</reference>
<feature type="transmembrane region" description="Helical" evidence="5">
    <location>
        <begin position="105"/>
        <end position="126"/>
    </location>
</feature>
<feature type="transmembrane region" description="Helical" evidence="5">
    <location>
        <begin position="360"/>
        <end position="384"/>
    </location>
</feature>